<protein>
    <submittedName>
        <fullName evidence="3">Fumarylacetoacetate hydrolase family protein</fullName>
    </submittedName>
</protein>
<feature type="domain" description="Fumarylacetoacetase-like C-terminal" evidence="2">
    <location>
        <begin position="108"/>
        <end position="328"/>
    </location>
</feature>
<dbReference type="PANTHER" id="PTHR11820">
    <property type="entry name" value="ACYLPYRUVASE"/>
    <property type="match status" value="1"/>
</dbReference>
<evidence type="ECO:0000256" key="1">
    <source>
        <dbReference type="ARBA" id="ARBA00022723"/>
    </source>
</evidence>
<dbReference type="GO" id="GO:0016787">
    <property type="term" value="F:hydrolase activity"/>
    <property type="evidence" value="ECO:0007669"/>
    <property type="project" value="UniProtKB-KW"/>
</dbReference>
<organism evidence="3 4">
    <name type="scientific">Amycolatopsis acidiphila</name>
    <dbReference type="NCBI Taxonomy" id="715473"/>
    <lineage>
        <taxon>Bacteria</taxon>
        <taxon>Bacillati</taxon>
        <taxon>Actinomycetota</taxon>
        <taxon>Actinomycetes</taxon>
        <taxon>Pseudonocardiales</taxon>
        <taxon>Pseudonocardiaceae</taxon>
        <taxon>Amycolatopsis</taxon>
    </lineage>
</organism>
<dbReference type="InterPro" id="IPR011234">
    <property type="entry name" value="Fumarylacetoacetase-like_C"/>
</dbReference>
<comment type="caution">
    <text evidence="3">The sequence shown here is derived from an EMBL/GenBank/DDBJ whole genome shotgun (WGS) entry which is preliminary data.</text>
</comment>
<proteinExistence type="predicted"/>
<keyword evidence="1" id="KW-0479">Metal-binding</keyword>
<dbReference type="InterPro" id="IPR036663">
    <property type="entry name" value="Fumarylacetoacetase_C_sf"/>
</dbReference>
<dbReference type="GO" id="GO:0046872">
    <property type="term" value="F:metal ion binding"/>
    <property type="evidence" value="ECO:0007669"/>
    <property type="project" value="UniProtKB-KW"/>
</dbReference>
<keyword evidence="4" id="KW-1185">Reference proteome</keyword>
<dbReference type="OrthoDB" id="9805307at2"/>
<dbReference type="Gene3D" id="3.90.850.10">
    <property type="entry name" value="Fumarylacetoacetase-like, C-terminal domain"/>
    <property type="match status" value="1"/>
</dbReference>
<evidence type="ECO:0000313" key="3">
    <source>
        <dbReference type="EMBL" id="TVT24109.1"/>
    </source>
</evidence>
<evidence type="ECO:0000259" key="2">
    <source>
        <dbReference type="Pfam" id="PF01557"/>
    </source>
</evidence>
<evidence type="ECO:0000313" key="4">
    <source>
        <dbReference type="Proteomes" id="UP000318578"/>
    </source>
</evidence>
<dbReference type="Proteomes" id="UP000318578">
    <property type="component" value="Unassembled WGS sequence"/>
</dbReference>
<keyword evidence="3" id="KW-0378">Hydrolase</keyword>
<dbReference type="EMBL" id="VJZA01000008">
    <property type="protein sequence ID" value="TVT24109.1"/>
    <property type="molecule type" value="Genomic_DNA"/>
</dbReference>
<dbReference type="Pfam" id="PF01557">
    <property type="entry name" value="FAA_hydrolase"/>
    <property type="match status" value="1"/>
</dbReference>
<reference evidence="3 4" key="1">
    <citation type="submission" date="2019-07" db="EMBL/GenBank/DDBJ databases">
        <title>New species of Amycolatopsis and Streptomyces.</title>
        <authorList>
            <person name="Duangmal K."/>
            <person name="Teo W.F.A."/>
            <person name="Lipun K."/>
        </authorList>
    </citation>
    <scope>NUCLEOTIDE SEQUENCE [LARGE SCALE GENOMIC DNA]</scope>
    <source>
        <strain evidence="3 4">JCM 30562</strain>
    </source>
</reference>
<dbReference type="SUPFAM" id="SSF56529">
    <property type="entry name" value="FAH"/>
    <property type="match status" value="1"/>
</dbReference>
<name>A0A558AIP3_9PSEU</name>
<gene>
    <name evidence="3" type="ORF">FNH06_07880</name>
</gene>
<sequence>MKLVRIAGSGTGLVVESAASPGVVELAGAAEALAPGHGALAEALGSLLTDRAQSWLPLIDGWSSVKGTLLELLEVAHEDLARGRDRLGIRELGEVPLEPPLPDPASRIFAMGGNFPLHTAKMAGTMDLPDSVVSGTVDSTPPWGFFVIPGTVAGAGATVTPPEGTAKLDYEAEVGIVLGAGEHPPGSDHVSVWGYTAWNDFSIRDEALGLARIDHGPLTWSLTKNFRTGNTCGPWLVVDEPMDVDDLGIRCRVNEELRQDGTTADMRYSFGAIAAHVSRYAPLGAGDMILSGTPGGTAMEGGLTGPFLMDGDEVEVVVDGVAPLRNSVKMSA</sequence>
<accession>A0A558AIP3</accession>
<dbReference type="AlphaFoldDB" id="A0A558AIP3"/>
<dbReference type="RefSeq" id="WP_144635908.1">
    <property type="nucleotide sequence ID" value="NZ_BNAX01000018.1"/>
</dbReference>